<organism evidence="1 2">
    <name type="scientific">Streblomastix strix</name>
    <dbReference type="NCBI Taxonomy" id="222440"/>
    <lineage>
        <taxon>Eukaryota</taxon>
        <taxon>Metamonada</taxon>
        <taxon>Preaxostyla</taxon>
        <taxon>Oxymonadida</taxon>
        <taxon>Streblomastigidae</taxon>
        <taxon>Streblomastix</taxon>
    </lineage>
</organism>
<dbReference type="AlphaFoldDB" id="A0A5J4WSC5"/>
<evidence type="ECO:0000313" key="1">
    <source>
        <dbReference type="EMBL" id="KAA6397810.1"/>
    </source>
</evidence>
<proteinExistence type="predicted"/>
<evidence type="ECO:0000313" key="2">
    <source>
        <dbReference type="Proteomes" id="UP000324800"/>
    </source>
</evidence>
<dbReference type="EMBL" id="SNRW01001098">
    <property type="protein sequence ID" value="KAA6397810.1"/>
    <property type="molecule type" value="Genomic_DNA"/>
</dbReference>
<comment type="caution">
    <text evidence="1">The sequence shown here is derived from an EMBL/GenBank/DDBJ whole genome shotgun (WGS) entry which is preliminary data.</text>
</comment>
<accession>A0A5J4WSC5</accession>
<sequence>MNFNNINEDQIRNLRKGTRLLQSNPEIKKEKKPSPNRTMVFLDNHISHQTQLKRSYCRLTRYACGLKLTMECHSTRHCIGCSFRLAVQAPNSPLLWIRMERGNRIENHQVRNFILSIERCQAPKMDVIHSKKVLIFNEEQPREYLFISY</sequence>
<reference evidence="1 2" key="1">
    <citation type="submission" date="2019-03" db="EMBL/GenBank/DDBJ databases">
        <title>Single cell metagenomics reveals metabolic interactions within the superorganism composed of flagellate Streblomastix strix and complex community of Bacteroidetes bacteria on its surface.</title>
        <authorList>
            <person name="Treitli S.C."/>
            <person name="Kolisko M."/>
            <person name="Husnik F."/>
            <person name="Keeling P."/>
            <person name="Hampl V."/>
        </authorList>
    </citation>
    <scope>NUCLEOTIDE SEQUENCE [LARGE SCALE GENOMIC DNA]</scope>
    <source>
        <strain evidence="1">ST1C</strain>
    </source>
</reference>
<name>A0A5J4WSC5_9EUKA</name>
<dbReference type="Proteomes" id="UP000324800">
    <property type="component" value="Unassembled WGS sequence"/>
</dbReference>
<gene>
    <name evidence="1" type="ORF">EZS28_006657</name>
</gene>
<protein>
    <submittedName>
        <fullName evidence="1">Uncharacterized protein</fullName>
    </submittedName>
</protein>